<name>A0A1R3FUG8_9ROSI</name>
<protein>
    <submittedName>
        <fullName evidence="2">Uncharacterized protein</fullName>
    </submittedName>
</protein>
<reference evidence="3" key="1">
    <citation type="submission" date="2013-09" db="EMBL/GenBank/DDBJ databases">
        <title>Corchorus olitorius genome sequencing.</title>
        <authorList>
            <person name="Alam M."/>
            <person name="Haque M.S."/>
            <person name="Islam M.S."/>
            <person name="Emdad E.M."/>
            <person name="Islam M.M."/>
            <person name="Ahmed B."/>
            <person name="Halim A."/>
            <person name="Hossen Q.M.M."/>
            <person name="Hossain M.Z."/>
            <person name="Ahmed R."/>
            <person name="Khan M.M."/>
            <person name="Islam R."/>
            <person name="Rashid M.M."/>
            <person name="Khan S.A."/>
            <person name="Rahman M.S."/>
            <person name="Alam M."/>
            <person name="Yahiya A.S."/>
            <person name="Khan M.S."/>
            <person name="Azam M.S."/>
            <person name="Haque T."/>
            <person name="Lashkar M.Z.H."/>
            <person name="Akhand A.I."/>
            <person name="Morshed G."/>
            <person name="Roy S."/>
            <person name="Uddin K.S."/>
            <person name="Rabeya T."/>
            <person name="Hossain A.S."/>
            <person name="Chowdhury A."/>
            <person name="Snigdha A.R."/>
            <person name="Mortoza M.S."/>
            <person name="Matin S.A."/>
            <person name="Hoque S.M.E."/>
            <person name="Islam M.K."/>
            <person name="Roy D.K."/>
            <person name="Haider R."/>
            <person name="Moosa M.M."/>
            <person name="Elias S.M."/>
            <person name="Hasan A.M."/>
            <person name="Jahan S."/>
            <person name="Shafiuddin M."/>
            <person name="Mahmood N."/>
            <person name="Shommy N.S."/>
        </authorList>
    </citation>
    <scope>NUCLEOTIDE SEQUENCE [LARGE SCALE GENOMIC DNA]</scope>
    <source>
        <strain evidence="3">cv. O-4</strain>
    </source>
</reference>
<dbReference type="EMBL" id="AWUE01024862">
    <property type="protein sequence ID" value="OMO49503.1"/>
    <property type="molecule type" value="Genomic_DNA"/>
</dbReference>
<proteinExistence type="predicted"/>
<gene>
    <name evidence="2" type="ORF">COLO4_38514</name>
</gene>
<dbReference type="AlphaFoldDB" id="A0A1R3FUG8"/>
<evidence type="ECO:0000256" key="1">
    <source>
        <dbReference type="SAM" id="MobiDB-lite"/>
    </source>
</evidence>
<accession>A0A1R3FUG8</accession>
<organism evidence="2 3">
    <name type="scientific">Corchorus olitorius</name>
    <dbReference type="NCBI Taxonomy" id="93759"/>
    <lineage>
        <taxon>Eukaryota</taxon>
        <taxon>Viridiplantae</taxon>
        <taxon>Streptophyta</taxon>
        <taxon>Embryophyta</taxon>
        <taxon>Tracheophyta</taxon>
        <taxon>Spermatophyta</taxon>
        <taxon>Magnoliopsida</taxon>
        <taxon>eudicotyledons</taxon>
        <taxon>Gunneridae</taxon>
        <taxon>Pentapetalae</taxon>
        <taxon>rosids</taxon>
        <taxon>malvids</taxon>
        <taxon>Malvales</taxon>
        <taxon>Malvaceae</taxon>
        <taxon>Grewioideae</taxon>
        <taxon>Apeibeae</taxon>
        <taxon>Corchorus</taxon>
    </lineage>
</organism>
<comment type="caution">
    <text evidence="2">The sequence shown here is derived from an EMBL/GenBank/DDBJ whole genome shotgun (WGS) entry which is preliminary data.</text>
</comment>
<keyword evidence="3" id="KW-1185">Reference proteome</keyword>
<sequence>MAIETISEKGVNERKCDSRGMKKQTEGGSRSLCWRRR</sequence>
<dbReference type="Proteomes" id="UP000187203">
    <property type="component" value="Unassembled WGS sequence"/>
</dbReference>
<evidence type="ECO:0000313" key="3">
    <source>
        <dbReference type="Proteomes" id="UP000187203"/>
    </source>
</evidence>
<feature type="region of interest" description="Disordered" evidence="1">
    <location>
        <begin position="1"/>
        <end position="37"/>
    </location>
</feature>
<feature type="compositionally biased region" description="Basic and acidic residues" evidence="1">
    <location>
        <begin position="1"/>
        <end position="25"/>
    </location>
</feature>
<evidence type="ECO:0000313" key="2">
    <source>
        <dbReference type="EMBL" id="OMO49503.1"/>
    </source>
</evidence>